<dbReference type="EMBL" id="CP034206">
    <property type="protein sequence ID" value="QBZ58065.1"/>
    <property type="molecule type" value="Genomic_DNA"/>
</dbReference>
<dbReference type="InterPro" id="IPR002347">
    <property type="entry name" value="SDR_fam"/>
</dbReference>
<dbReference type="VEuPathDB" id="FungiDB:M_BR32_EuGene_00119151"/>
<dbReference type="Gene3D" id="3.40.50.720">
    <property type="entry name" value="NAD(P)-binding Rossmann-like Domain"/>
    <property type="match status" value="1"/>
</dbReference>
<name>A0A4V1C5Z1_PYROR</name>
<dbReference type="OMA" id="DPWGWVD"/>
<evidence type="ECO:0000256" key="1">
    <source>
        <dbReference type="ARBA" id="ARBA00006484"/>
    </source>
</evidence>
<gene>
    <name evidence="4" type="ORF">PoMZ_03004</name>
</gene>
<reference evidence="4 5" key="1">
    <citation type="journal article" date="2019" name="Mol. Biol. Evol.">
        <title>Blast fungal genomes show frequent chromosomal changes, gene gains and losses, and effector gene turnover.</title>
        <authorList>
            <person name="Gomez Luciano L.B."/>
            <person name="Jason Tsai I."/>
            <person name="Chuma I."/>
            <person name="Tosa Y."/>
            <person name="Chen Y.H."/>
            <person name="Li J.Y."/>
            <person name="Li M.Y."/>
            <person name="Jade Lu M.Y."/>
            <person name="Nakayashiki H."/>
            <person name="Li W.H."/>
        </authorList>
    </citation>
    <scope>NUCLEOTIDE SEQUENCE [LARGE SCALE GENOMIC DNA]</scope>
    <source>
        <strain evidence="4">MZ5-1-6</strain>
    </source>
</reference>
<dbReference type="GO" id="GO:0016491">
    <property type="term" value="F:oxidoreductase activity"/>
    <property type="evidence" value="ECO:0007669"/>
    <property type="project" value="UniProtKB-KW"/>
</dbReference>
<dbReference type="InterPro" id="IPR036291">
    <property type="entry name" value="NAD(P)-bd_dom_sf"/>
</dbReference>
<evidence type="ECO:0000256" key="3">
    <source>
        <dbReference type="RuleBase" id="RU000363"/>
    </source>
</evidence>
<dbReference type="AlphaFoldDB" id="A0A4V1C5Z1"/>
<proteinExistence type="inferred from homology"/>
<evidence type="ECO:0000313" key="4">
    <source>
        <dbReference type="EMBL" id="QBZ58065.1"/>
    </source>
</evidence>
<dbReference type="Pfam" id="PF00106">
    <property type="entry name" value="adh_short"/>
    <property type="match status" value="1"/>
</dbReference>
<accession>A0A4V1C5Z1</accession>
<dbReference type="SMR" id="A0A4V1C5Z1"/>
<comment type="similarity">
    <text evidence="1 3">Belongs to the short-chain dehydrogenases/reductases (SDR) family.</text>
</comment>
<evidence type="ECO:0000256" key="2">
    <source>
        <dbReference type="ARBA" id="ARBA00023002"/>
    </source>
</evidence>
<dbReference type="PRINTS" id="PR00081">
    <property type="entry name" value="GDHRDH"/>
</dbReference>
<organism evidence="4 5">
    <name type="scientific">Pyricularia oryzae</name>
    <name type="common">Rice blast fungus</name>
    <name type="synonym">Magnaporthe oryzae</name>
    <dbReference type="NCBI Taxonomy" id="318829"/>
    <lineage>
        <taxon>Eukaryota</taxon>
        <taxon>Fungi</taxon>
        <taxon>Dikarya</taxon>
        <taxon>Ascomycota</taxon>
        <taxon>Pezizomycotina</taxon>
        <taxon>Sordariomycetes</taxon>
        <taxon>Sordariomycetidae</taxon>
        <taxon>Magnaporthales</taxon>
        <taxon>Pyriculariaceae</taxon>
        <taxon>Pyricularia</taxon>
    </lineage>
</organism>
<dbReference type="PRINTS" id="PR00080">
    <property type="entry name" value="SDRFAMILY"/>
</dbReference>
<dbReference type="PANTHER" id="PTHR24320:SF283">
    <property type="entry name" value="RETINOL DEHYDROGENASE 11"/>
    <property type="match status" value="1"/>
</dbReference>
<protein>
    <submittedName>
        <fullName evidence="4">Uncharacterized protein</fullName>
    </submittedName>
</protein>
<dbReference type="PANTHER" id="PTHR24320">
    <property type="entry name" value="RETINOL DEHYDROGENASE"/>
    <property type="match status" value="1"/>
</dbReference>
<evidence type="ECO:0000313" key="5">
    <source>
        <dbReference type="Proteomes" id="UP000294847"/>
    </source>
</evidence>
<dbReference type="SUPFAM" id="SSF51735">
    <property type="entry name" value="NAD(P)-binding Rossmann-fold domains"/>
    <property type="match status" value="1"/>
</dbReference>
<keyword evidence="2" id="KW-0560">Oxidoreductase</keyword>
<dbReference type="Proteomes" id="UP000294847">
    <property type="component" value="Chromosome 3"/>
</dbReference>
<sequence length="321" mass="34893">MAYGAKTTGSAIVGDYASQIANKTILTTGVSPTTLGAAFVTTIATASPALLILAGRNLAKAEETAEAIRAVAPQVPIRTLELDLADKQSVRKAAATVLAWDDVAGIDVLVNNAAIITDEYGTIEGIERVFAVNHLGPFLFTNLVLPKVLAVKGRVVNVASEGHRFSNVRFMDLNFEDGKIYNKWRAYGQSKTANMLFSLSLARKLGSRGLVANSPHPGTIITPLSEGMDLALEYELTRPYDQFVGYYPKERGVIKTLDEGISTHIYAAFEPSLKDHNGTFLLDCHVADPNVDFVMSWAASEVEAEKLWKLSEELVGEKFEW</sequence>